<dbReference type="PROSITE" id="PS50234">
    <property type="entry name" value="VWFA"/>
    <property type="match status" value="1"/>
</dbReference>
<dbReference type="InterPro" id="IPR036465">
    <property type="entry name" value="vWFA_dom_sf"/>
</dbReference>
<dbReference type="Pfam" id="PF00515">
    <property type="entry name" value="TPR_1"/>
    <property type="match status" value="1"/>
</dbReference>
<dbReference type="InterPro" id="IPR050768">
    <property type="entry name" value="UPF0353/GerABKA_families"/>
</dbReference>
<dbReference type="PROSITE" id="PS50005">
    <property type="entry name" value="TPR"/>
    <property type="match status" value="1"/>
</dbReference>
<dbReference type="AlphaFoldDB" id="A0A3B1AFD6"/>
<dbReference type="InterPro" id="IPR019734">
    <property type="entry name" value="TPR_rpt"/>
</dbReference>
<feature type="region of interest" description="Disordered" evidence="1">
    <location>
        <begin position="451"/>
        <end position="607"/>
    </location>
</feature>
<accession>A0A3B1AFD6</accession>
<organism evidence="4">
    <name type="scientific">hydrothermal vent metagenome</name>
    <dbReference type="NCBI Taxonomy" id="652676"/>
    <lineage>
        <taxon>unclassified sequences</taxon>
        <taxon>metagenomes</taxon>
        <taxon>ecological metagenomes</taxon>
    </lineage>
</organism>
<evidence type="ECO:0000313" key="4">
    <source>
        <dbReference type="EMBL" id="VAW98603.1"/>
    </source>
</evidence>
<feature type="compositionally biased region" description="Low complexity" evidence="1">
    <location>
        <begin position="556"/>
        <end position="572"/>
    </location>
</feature>
<feature type="domain" description="VWFA" evidence="3">
    <location>
        <begin position="92"/>
        <end position="292"/>
    </location>
</feature>
<dbReference type="PANTHER" id="PTHR22550:SF14">
    <property type="entry name" value="VWFA DOMAIN-CONTAINING PROTEIN"/>
    <property type="match status" value="1"/>
</dbReference>
<dbReference type="Pfam" id="PF13519">
    <property type="entry name" value="VWA_2"/>
    <property type="match status" value="1"/>
</dbReference>
<dbReference type="InterPro" id="IPR002035">
    <property type="entry name" value="VWF_A"/>
</dbReference>
<dbReference type="EMBL" id="UOFS01000038">
    <property type="protein sequence ID" value="VAW98603.1"/>
    <property type="molecule type" value="Genomic_DNA"/>
</dbReference>
<keyword evidence="2" id="KW-1133">Transmembrane helix</keyword>
<gene>
    <name evidence="4" type="ORF">MNBD_GAMMA22-1581</name>
</gene>
<protein>
    <submittedName>
        <fullName evidence="4">Aerotolerance protein BatB / Aerotolerance protein BatC</fullName>
    </submittedName>
</protein>
<feature type="compositionally biased region" description="Low complexity" evidence="1">
    <location>
        <begin position="591"/>
        <end position="601"/>
    </location>
</feature>
<dbReference type="InterPro" id="IPR011990">
    <property type="entry name" value="TPR-like_helical_dom_sf"/>
</dbReference>
<reference evidence="4" key="1">
    <citation type="submission" date="2018-06" db="EMBL/GenBank/DDBJ databases">
        <authorList>
            <person name="Zhirakovskaya E."/>
        </authorList>
    </citation>
    <scope>NUCLEOTIDE SEQUENCE</scope>
</reference>
<proteinExistence type="predicted"/>
<feature type="compositionally biased region" description="Basic and acidic residues" evidence="1">
    <location>
        <begin position="451"/>
        <end position="550"/>
    </location>
</feature>
<dbReference type="SUPFAM" id="SSF48452">
    <property type="entry name" value="TPR-like"/>
    <property type="match status" value="1"/>
</dbReference>
<feature type="transmembrane region" description="Helical" evidence="2">
    <location>
        <begin position="58"/>
        <end position="79"/>
    </location>
</feature>
<keyword evidence="2" id="KW-0472">Membrane</keyword>
<dbReference type="PANTHER" id="PTHR22550">
    <property type="entry name" value="SPORE GERMINATION PROTEIN"/>
    <property type="match status" value="1"/>
</dbReference>
<evidence type="ECO:0000256" key="1">
    <source>
        <dbReference type="SAM" id="MobiDB-lite"/>
    </source>
</evidence>
<evidence type="ECO:0000259" key="3">
    <source>
        <dbReference type="PROSITE" id="PS50234"/>
    </source>
</evidence>
<dbReference type="Gene3D" id="1.25.40.10">
    <property type="entry name" value="Tetratricopeptide repeat domain"/>
    <property type="match status" value="1"/>
</dbReference>
<dbReference type="SMART" id="SM00327">
    <property type="entry name" value="VWA"/>
    <property type="match status" value="1"/>
</dbReference>
<sequence length="607" mass="69375">MSDFILLRPWWLLALIPLLLLAWLIWHKQNSQHSWKQVCDAKLLKYLIVGTETKKSNLTVILLVFYGFITIISLAGPAWDKLPQPVFRQNSSLIILLDLSLSMQAQDIKPSRLVRTRLKLLDALTMRREGQTALIVYAGDAFMVSPLTDDTDTIAQLVPSLIPAMMPGQGSRIDLAIAKALTLFKQGGITEGEILLLTDEVPEVYAATVTKLLNTVNFNLSILSVGTEQGAPINLRQGGFLKDSSGSIVIAKTNNKLLRQLAIRNNGQFSEITVDDSDINKLLLQNKFENNLGEKSDSKHDAAIWREQGPWLIILLLPLVLFSFRKGFIFIFVLMLLPVSEPSYALSWESLWSNKDQQAKQLLNEGKNVESAQLFQDSDWQAAANYKAGQYEKTLELLAGKTDIESTYNRANALAKLQRYEEALKNYDEVIKENPKHEDSLYNKKLVEDELKKQQQDKNKQDDKSKKEQDDKDSEQNKEQGDKSGDQQNQDKNKKNQQNKKSEQQSDKQDSKQQEAEKQQKNKESEQNKETASQEKNENKDKKNDNDKKQQQAKLNEQSQAQNKEQQQAVEQWLRKIPDDPAGLMRRKFKYQYQQRQNQNNTKGPAW</sequence>
<dbReference type="SUPFAM" id="SSF53300">
    <property type="entry name" value="vWA-like"/>
    <property type="match status" value="1"/>
</dbReference>
<keyword evidence="2" id="KW-0812">Transmembrane</keyword>
<name>A0A3B1AFD6_9ZZZZ</name>
<dbReference type="SMART" id="SM00028">
    <property type="entry name" value="TPR"/>
    <property type="match status" value="1"/>
</dbReference>
<dbReference type="Gene3D" id="3.40.50.410">
    <property type="entry name" value="von Willebrand factor, type A domain"/>
    <property type="match status" value="1"/>
</dbReference>
<feature type="transmembrane region" description="Helical" evidence="2">
    <location>
        <begin position="6"/>
        <end position="26"/>
    </location>
</feature>
<evidence type="ECO:0000256" key="2">
    <source>
        <dbReference type="SAM" id="Phobius"/>
    </source>
</evidence>